<organism evidence="1 2">
    <name type="scientific">Paraburkholderia silviterrae</name>
    <dbReference type="NCBI Taxonomy" id="2528715"/>
    <lineage>
        <taxon>Bacteria</taxon>
        <taxon>Pseudomonadati</taxon>
        <taxon>Pseudomonadota</taxon>
        <taxon>Betaproteobacteria</taxon>
        <taxon>Burkholderiales</taxon>
        <taxon>Burkholderiaceae</taxon>
        <taxon>Paraburkholderia</taxon>
    </lineage>
</organism>
<dbReference type="AlphaFoldDB" id="A0A4R5MG47"/>
<evidence type="ECO:0000313" key="2">
    <source>
        <dbReference type="Proteomes" id="UP000295722"/>
    </source>
</evidence>
<comment type="caution">
    <text evidence="1">The sequence shown here is derived from an EMBL/GenBank/DDBJ whole genome shotgun (WGS) entry which is preliminary data.</text>
</comment>
<sequence length="140" mass="16588">MDIKIEFIPHKQHRFTTIGHWFVEDDTLTIQISREICWQNKVAVIFHELIEAAICIARNVTTEECDAFDELFEQEYDAGLWPRSVEAGFDKRCPYRLGHKWGTRFERFALWLMRANVKQCNEECDLLMGIIVRPITRMVP</sequence>
<gene>
    <name evidence="1" type="ORF">EYW47_00300</name>
</gene>
<accession>A0A4R5MG47</accession>
<evidence type="ECO:0000313" key="1">
    <source>
        <dbReference type="EMBL" id="TDG25846.1"/>
    </source>
</evidence>
<name>A0A4R5MG47_9BURK</name>
<keyword evidence="2" id="KW-1185">Reference proteome</keyword>
<proteinExistence type="predicted"/>
<dbReference type="EMBL" id="SMRP01000001">
    <property type="protein sequence ID" value="TDG25846.1"/>
    <property type="molecule type" value="Genomic_DNA"/>
</dbReference>
<protein>
    <submittedName>
        <fullName evidence="1">Uncharacterized protein</fullName>
    </submittedName>
</protein>
<dbReference type="RefSeq" id="WP_133192898.1">
    <property type="nucleotide sequence ID" value="NZ_JBHUCW010000015.1"/>
</dbReference>
<dbReference type="Proteomes" id="UP000295722">
    <property type="component" value="Unassembled WGS sequence"/>
</dbReference>
<reference evidence="1 2" key="1">
    <citation type="submission" date="2019-03" db="EMBL/GenBank/DDBJ databases">
        <title>Paraburkholderia sp. 4M-K11, isolated from subtropical forest soil.</title>
        <authorList>
            <person name="Gao Z.-H."/>
            <person name="Qiu L.-H."/>
        </authorList>
    </citation>
    <scope>NUCLEOTIDE SEQUENCE [LARGE SCALE GENOMIC DNA]</scope>
    <source>
        <strain evidence="1 2">4M-K11</strain>
    </source>
</reference>